<dbReference type="InterPro" id="IPR017946">
    <property type="entry name" value="PLC-like_Pdiesterase_TIM-brl"/>
</dbReference>
<dbReference type="InterPro" id="IPR030395">
    <property type="entry name" value="GP_PDE_dom"/>
</dbReference>
<comment type="caution">
    <text evidence="2">The sequence shown here is derived from an EMBL/GenBank/DDBJ whole genome shotgun (WGS) entry which is preliminary data.</text>
</comment>
<dbReference type="Proteomes" id="UP001239215">
    <property type="component" value="Unassembled WGS sequence"/>
</dbReference>
<dbReference type="PROSITE" id="PS51704">
    <property type="entry name" value="GP_PDE"/>
    <property type="match status" value="1"/>
</dbReference>
<dbReference type="AlphaFoldDB" id="A0AAJ1TXH3"/>
<dbReference type="PANTHER" id="PTHR43805:SF1">
    <property type="entry name" value="GP-PDE DOMAIN-CONTAINING PROTEIN"/>
    <property type="match status" value="1"/>
</dbReference>
<sequence>MSPSASRPATGYAYLDGPHGEHRARPLAFAHRGGAEHPDLRGLENTLRAFEHAVELGYGYLETDVQVTADGELVAFHDTMLDRVTGTTGSIGELTAAEVAALHVGAGGRVPLLAELVERFPTVRFNIDLKCDRSPAALAAFVAEHDLWDRVLVGSFARRRIAEFRRRTQRRVPTAAHRGEILAYLALPARLARWATPGRPAALQVPVRRVLPVVTPRLLRRAHAAGLHVHVWTVDEPAEMRRLLDLGVDGLMTDRTDLLRAVLEERGAWPGEEDR</sequence>
<feature type="domain" description="GP-PDE" evidence="1">
    <location>
        <begin position="26"/>
        <end position="263"/>
    </location>
</feature>
<dbReference type="Gene3D" id="3.20.20.190">
    <property type="entry name" value="Phosphatidylinositol (PI) phosphodiesterase"/>
    <property type="match status" value="1"/>
</dbReference>
<dbReference type="PANTHER" id="PTHR43805">
    <property type="entry name" value="GLYCEROPHOSPHORYL DIESTER PHOSPHODIESTERASE"/>
    <property type="match status" value="1"/>
</dbReference>
<dbReference type="EMBL" id="JAUTAN010000001">
    <property type="protein sequence ID" value="MDQ1104131.1"/>
    <property type="molecule type" value="Genomic_DNA"/>
</dbReference>
<evidence type="ECO:0000259" key="1">
    <source>
        <dbReference type="PROSITE" id="PS51704"/>
    </source>
</evidence>
<dbReference type="SUPFAM" id="SSF51695">
    <property type="entry name" value="PLC-like phosphodiesterases"/>
    <property type="match status" value="1"/>
</dbReference>
<evidence type="ECO:0000313" key="3">
    <source>
        <dbReference type="Proteomes" id="UP001239215"/>
    </source>
</evidence>
<protein>
    <submittedName>
        <fullName evidence="2">Glycerophosphoryl diester phosphodiesterase</fullName>
        <ecNumber evidence="2">3.1.4.46</ecNumber>
    </submittedName>
</protein>
<evidence type="ECO:0000313" key="2">
    <source>
        <dbReference type="EMBL" id="MDQ1104131.1"/>
    </source>
</evidence>
<name>A0AAJ1TXH3_9ACTN</name>
<gene>
    <name evidence="2" type="ORF">QE405_001415</name>
</gene>
<keyword evidence="2" id="KW-0378">Hydrolase</keyword>
<reference evidence="2" key="1">
    <citation type="submission" date="2023-07" db="EMBL/GenBank/DDBJ databases">
        <title>Functional and genomic diversity of the sorghum phyllosphere microbiome.</title>
        <authorList>
            <person name="Shade A."/>
        </authorList>
    </citation>
    <scope>NUCLEOTIDE SEQUENCE</scope>
    <source>
        <strain evidence="2">SORGH_AS_1067</strain>
    </source>
</reference>
<dbReference type="EC" id="3.1.4.46" evidence="2"/>
<dbReference type="RefSeq" id="WP_307199508.1">
    <property type="nucleotide sequence ID" value="NZ_JAUTAN010000001.1"/>
</dbReference>
<organism evidence="2 3">
    <name type="scientific">Nocardioides zeae</name>
    <dbReference type="NCBI Taxonomy" id="1457234"/>
    <lineage>
        <taxon>Bacteria</taxon>
        <taxon>Bacillati</taxon>
        <taxon>Actinomycetota</taxon>
        <taxon>Actinomycetes</taxon>
        <taxon>Propionibacteriales</taxon>
        <taxon>Nocardioidaceae</taxon>
        <taxon>Nocardioides</taxon>
    </lineage>
</organism>
<dbReference type="Pfam" id="PF03009">
    <property type="entry name" value="GDPD"/>
    <property type="match status" value="1"/>
</dbReference>
<dbReference type="GO" id="GO:0006629">
    <property type="term" value="P:lipid metabolic process"/>
    <property type="evidence" value="ECO:0007669"/>
    <property type="project" value="InterPro"/>
</dbReference>
<dbReference type="GO" id="GO:0008889">
    <property type="term" value="F:glycerophosphodiester phosphodiesterase activity"/>
    <property type="evidence" value="ECO:0007669"/>
    <property type="project" value="UniProtKB-EC"/>
</dbReference>
<accession>A0AAJ1TXH3</accession>
<proteinExistence type="predicted"/>